<name>A0A8X6N1K9_NEPPI</name>
<evidence type="ECO:0000313" key="1">
    <source>
        <dbReference type="EMBL" id="GFS89064.1"/>
    </source>
</evidence>
<keyword evidence="2" id="KW-1185">Reference proteome</keyword>
<comment type="caution">
    <text evidence="1">The sequence shown here is derived from an EMBL/GenBank/DDBJ whole genome shotgun (WGS) entry which is preliminary data.</text>
</comment>
<evidence type="ECO:0000313" key="2">
    <source>
        <dbReference type="Proteomes" id="UP000887013"/>
    </source>
</evidence>
<dbReference type="EMBL" id="BMAW01004455">
    <property type="protein sequence ID" value="GFS89064.1"/>
    <property type="molecule type" value="Genomic_DNA"/>
</dbReference>
<accession>A0A8X6N1K9</accession>
<proteinExistence type="predicted"/>
<protein>
    <submittedName>
        <fullName evidence="1">Uncharacterized protein</fullName>
    </submittedName>
</protein>
<dbReference type="Proteomes" id="UP000887013">
    <property type="component" value="Unassembled WGS sequence"/>
</dbReference>
<reference evidence="1" key="1">
    <citation type="submission" date="2020-08" db="EMBL/GenBank/DDBJ databases">
        <title>Multicomponent nature underlies the extraordinary mechanical properties of spider dragline silk.</title>
        <authorList>
            <person name="Kono N."/>
            <person name="Nakamura H."/>
            <person name="Mori M."/>
            <person name="Yoshida Y."/>
            <person name="Ohtoshi R."/>
            <person name="Malay A.D."/>
            <person name="Moran D.A.P."/>
            <person name="Tomita M."/>
            <person name="Numata K."/>
            <person name="Arakawa K."/>
        </authorList>
    </citation>
    <scope>NUCLEOTIDE SEQUENCE</scope>
</reference>
<dbReference type="AlphaFoldDB" id="A0A8X6N1K9"/>
<dbReference type="OrthoDB" id="6431073at2759"/>
<gene>
    <name evidence="1" type="primary">NCL1_47701</name>
    <name evidence="1" type="ORF">NPIL_473591</name>
</gene>
<sequence>MNPPKMLEFDKYIIKKSKELDKLNAEYEKLLASSAPMSDTDSEIKILNSELCKLKAEICVLKTNKPEIMPNCDSFLYSWAVHTLKEDIKGMEKGLTNLDSIHRESIKRKELLTKMYHDMCNTMDERMLEHERCKNELLHCLHRKLVRRLRRLSRLFPTYSTRSKKMNTSIRNKSGEILTKSFYRVLKEFVVELQDRTFTSEDWHQIKLVPIDHTYRREHIKLLCDCGIIQRASENSPIFHLRTS</sequence>
<organism evidence="1 2">
    <name type="scientific">Nephila pilipes</name>
    <name type="common">Giant wood spider</name>
    <name type="synonym">Nephila maculata</name>
    <dbReference type="NCBI Taxonomy" id="299642"/>
    <lineage>
        <taxon>Eukaryota</taxon>
        <taxon>Metazoa</taxon>
        <taxon>Ecdysozoa</taxon>
        <taxon>Arthropoda</taxon>
        <taxon>Chelicerata</taxon>
        <taxon>Arachnida</taxon>
        <taxon>Araneae</taxon>
        <taxon>Araneomorphae</taxon>
        <taxon>Entelegynae</taxon>
        <taxon>Araneoidea</taxon>
        <taxon>Nephilidae</taxon>
        <taxon>Nephila</taxon>
    </lineage>
</organism>